<dbReference type="InterPro" id="IPR011990">
    <property type="entry name" value="TPR-like_helical_dom_sf"/>
</dbReference>
<name>A0A7C0VAX2_UNCW3</name>
<protein>
    <recommendedName>
        <fullName evidence="3">Tetratricopeptide repeat protein</fullName>
    </recommendedName>
</protein>
<evidence type="ECO:0008006" key="3">
    <source>
        <dbReference type="Google" id="ProtNLM"/>
    </source>
</evidence>
<evidence type="ECO:0000256" key="1">
    <source>
        <dbReference type="SAM" id="Phobius"/>
    </source>
</evidence>
<dbReference type="Gene3D" id="1.25.40.10">
    <property type="entry name" value="Tetratricopeptide repeat domain"/>
    <property type="match status" value="1"/>
</dbReference>
<dbReference type="AlphaFoldDB" id="A0A7C0VAX2"/>
<dbReference type="Proteomes" id="UP000885847">
    <property type="component" value="Unassembled WGS sequence"/>
</dbReference>
<dbReference type="SUPFAM" id="SSF48452">
    <property type="entry name" value="TPR-like"/>
    <property type="match status" value="1"/>
</dbReference>
<keyword evidence="1" id="KW-0472">Membrane</keyword>
<sequence>MILLLAVVMQPKDILRFAHTLEKEGDTYRAITEYKRFLYYNSDADSIRYRIVYLYTREGLYGNAIDVMRTVISKDSLYKETMGFLFYRAGMYDSVYAYWKDKKLGLIDLQEGKFKEGLKKLGMKNLSPPSMKSPVAGALLSVIVPGLGRIYAGRVGDGIYTLLTIASTSYFAYSFYRENKKPGAYIFAGLSIFFYAGDIFGSYIAVNMYNNMVKEKFIQGIEGEVF</sequence>
<feature type="transmembrane region" description="Helical" evidence="1">
    <location>
        <begin position="183"/>
        <end position="206"/>
    </location>
</feature>
<keyword evidence="1" id="KW-0812">Transmembrane</keyword>
<comment type="caution">
    <text evidence="2">The sequence shown here is derived from an EMBL/GenBank/DDBJ whole genome shotgun (WGS) entry which is preliminary data.</text>
</comment>
<evidence type="ECO:0000313" key="2">
    <source>
        <dbReference type="EMBL" id="HDI83172.1"/>
    </source>
</evidence>
<dbReference type="EMBL" id="DQWE01000252">
    <property type="protein sequence ID" value="HDI83172.1"/>
    <property type="molecule type" value="Genomic_DNA"/>
</dbReference>
<reference evidence="2" key="1">
    <citation type="journal article" date="2020" name="mSystems">
        <title>Genome- and Community-Level Interaction Insights into Carbon Utilization and Element Cycling Functions of Hydrothermarchaeota in Hydrothermal Sediment.</title>
        <authorList>
            <person name="Zhou Z."/>
            <person name="Liu Y."/>
            <person name="Xu W."/>
            <person name="Pan J."/>
            <person name="Luo Z.H."/>
            <person name="Li M."/>
        </authorList>
    </citation>
    <scope>NUCLEOTIDE SEQUENCE [LARGE SCALE GENOMIC DNA]</scope>
    <source>
        <strain evidence="2">HyVt-102</strain>
    </source>
</reference>
<proteinExistence type="predicted"/>
<accession>A0A7C0VAX2</accession>
<keyword evidence="1" id="KW-1133">Transmembrane helix</keyword>
<gene>
    <name evidence="2" type="ORF">ENF18_05220</name>
</gene>
<organism evidence="2">
    <name type="scientific">candidate division WOR-3 bacterium</name>
    <dbReference type="NCBI Taxonomy" id="2052148"/>
    <lineage>
        <taxon>Bacteria</taxon>
        <taxon>Bacteria division WOR-3</taxon>
    </lineage>
</organism>